<evidence type="ECO:0000256" key="2">
    <source>
        <dbReference type="ARBA" id="ARBA00018928"/>
    </source>
</evidence>
<feature type="domain" description="Exportin-T C-terminal" evidence="13">
    <location>
        <begin position="507"/>
        <end position="636"/>
    </location>
</feature>
<gene>
    <name evidence="14" type="ORF">LSCM1_08229</name>
</gene>
<dbReference type="GeneID" id="92518076"/>
<name>A0A836HAN1_9TRYP</name>
<reference evidence="15" key="1">
    <citation type="journal article" date="2021" name="Microbiol. Resour. Announc.">
        <title>LGAAP: Leishmaniinae Genome Assembly and Annotation Pipeline.</title>
        <authorList>
            <person name="Almutairi H."/>
            <person name="Urbaniak M.D."/>
            <person name="Bates M.D."/>
            <person name="Jariyapan N."/>
            <person name="Kwakye-Nuako G."/>
            <person name="Thomaz-Soccol V."/>
            <person name="Al-Salem W.S."/>
            <person name="Dillon R.J."/>
            <person name="Bates P.A."/>
            <person name="Gatherer D."/>
        </authorList>
    </citation>
    <scope>NUCLEOTIDE SEQUENCE [LARGE SCALE GENOMIC DNA]</scope>
</reference>
<evidence type="ECO:0000256" key="1">
    <source>
        <dbReference type="ARBA" id="ARBA00004496"/>
    </source>
</evidence>
<dbReference type="InterPro" id="IPR011989">
    <property type="entry name" value="ARM-like"/>
</dbReference>
<keyword evidence="7 10" id="KW-0539">Nucleus</keyword>
<dbReference type="GO" id="GO:0016363">
    <property type="term" value="C:nuclear matrix"/>
    <property type="evidence" value="ECO:0007669"/>
    <property type="project" value="TreeGrafter"/>
</dbReference>
<comment type="caution">
    <text evidence="14">The sequence shown here is derived from an EMBL/GenBank/DDBJ whole genome shotgun (WGS) entry which is preliminary data.</text>
</comment>
<dbReference type="SUPFAM" id="SSF48371">
    <property type="entry name" value="ARM repeat"/>
    <property type="match status" value="1"/>
</dbReference>
<dbReference type="InterPro" id="IPR040017">
    <property type="entry name" value="XPOT"/>
</dbReference>
<keyword evidence="6 10" id="KW-0694">RNA-binding</keyword>
<dbReference type="InterPro" id="IPR016024">
    <property type="entry name" value="ARM-type_fold"/>
</dbReference>
<reference evidence="15" key="2">
    <citation type="journal article" date="2021" name="Sci. Data">
        <title>Chromosome-scale genome sequencing, assembly and annotation of six genomes from subfamily Leishmaniinae.</title>
        <authorList>
            <person name="Almutairi H."/>
            <person name="Urbaniak M.D."/>
            <person name="Bates M.D."/>
            <person name="Jariyapan N."/>
            <person name="Kwakye-Nuako G."/>
            <person name="Thomaz Soccol V."/>
            <person name="Al-Salem W.S."/>
            <person name="Dillon R.J."/>
            <person name="Bates P.A."/>
            <person name="Gatherer D."/>
        </authorList>
    </citation>
    <scope>NUCLEOTIDE SEQUENCE [LARGE SCALE GENOMIC DNA]</scope>
</reference>
<dbReference type="InterPro" id="IPR045546">
    <property type="entry name" value="Exportin-T_C"/>
</dbReference>
<comment type="subcellular location">
    <subcellularLocation>
        <location evidence="1 10">Cytoplasm</location>
    </subcellularLocation>
    <subcellularLocation>
        <location evidence="10">Nucleus</location>
    </subcellularLocation>
    <text evidence="10">Shuttles between the nucleus and the cytoplasm.</text>
</comment>
<organism evidence="14 15">
    <name type="scientific">Leishmania martiniquensis</name>
    <dbReference type="NCBI Taxonomy" id="1580590"/>
    <lineage>
        <taxon>Eukaryota</taxon>
        <taxon>Discoba</taxon>
        <taxon>Euglenozoa</taxon>
        <taxon>Kinetoplastea</taxon>
        <taxon>Metakinetoplastina</taxon>
        <taxon>Trypanosomatida</taxon>
        <taxon>Trypanosomatidae</taxon>
        <taxon>Leishmaniinae</taxon>
        <taxon>Leishmania</taxon>
    </lineage>
</organism>
<evidence type="ECO:0000313" key="15">
    <source>
        <dbReference type="Proteomes" id="UP000673552"/>
    </source>
</evidence>
<feature type="domain" description="Exportin-1/Importin-beta-like" evidence="12">
    <location>
        <begin position="109"/>
        <end position="268"/>
    </location>
</feature>
<dbReference type="GO" id="GO:0000049">
    <property type="term" value="F:tRNA binding"/>
    <property type="evidence" value="ECO:0007669"/>
    <property type="project" value="UniProtKB-UniRule"/>
</dbReference>
<evidence type="ECO:0000256" key="10">
    <source>
        <dbReference type="RuleBase" id="RU366037"/>
    </source>
</evidence>
<accession>A0A836HAN1</accession>
<dbReference type="Pfam" id="PF08389">
    <property type="entry name" value="Xpo1"/>
    <property type="match status" value="1"/>
</dbReference>
<dbReference type="InterPro" id="IPR013598">
    <property type="entry name" value="Exportin-1/Importin-b-like"/>
</dbReference>
<comment type="similarity">
    <text evidence="10">Belongs to the exportin family.</text>
</comment>
<evidence type="ECO:0000259" key="12">
    <source>
        <dbReference type="Pfam" id="PF08389"/>
    </source>
</evidence>
<sequence length="1168" mass="128802">MASTENFAEALQLTHCFDPSVPHNVRLEAERYLMDLRESAEGLKLSLHIVSSEVVNPLRCFWAFNTIIHHLPMLAATASAEKAEELYRTLFSFIHRYLFASPTVVPIDYVVHKHAQMMVVGLQAFYPARWHTFFDDLFEMIRRRQSSLSLPTADLATIYALRIFEYVDERVVCVRDRQERGKHQQARDMELKDAMRERVIPQAVDMWYSILLSDARVRHPDMAKLCLSVIQAYVEWVDVSLFMTADWINLLHFLLTVPPLRVTACECLLSLVEKKQLPGTKMESLRTLSVIDSLPRIMSLLELPPPSEAAVLFIEAVAKLIVAVAGQFLSLLDTCSSLAQQQQQPAIHSAAVVELNGVVLQDRPFTVTADLLDGLAGALHTVVGHAIRVLQLNMFDVRDALLPFLQTYLKSAHLLEAEAVELLATLFHQTRVPGVANEEDRAYDDATIDQRKTLHHLLRLLHRRHSCMVMSHLHSLFFVGLARLSEGDGAGKAPTVKDDADFTDPEVLEAALRYLYEIGESLCLDSLKDTRNTVTQLLQRLLTTEAVTIGGAACVHVAFFEVLGRYYLFFTYHPQFIPLLLQRLLLQPCGVMNRSDRARQRICYLFGYLLQALKSQLGTYAADMITALHSIVTTAPQLRPSDRRELYEAIGVLLSICSEEPSSALAASSSSALRLLTTSAPAEGYASTLISSAMLAEVAPLLGRKAELVRAVVDSALHTLDEAGASFGGMNGSAAGSRSPASVGSVTAAESAVADAISFLSALAKGLGSTESSSGIGSTAENGTTNGSAPSPNGSMDGRWLMDTTADTPCLATRGPLDVCGASSDALPDTSSMISRTSLLVAHVFAHVTQRVMEVASQWKSSAAVRDTVGQLFHQLINTLPYGMLRPYIEEYVTVCLNWMEAIPELSRLLRLMFQYANKAGKRGVLSVARLTSQLWQRLCAVGDLSEASPVVCMGVVSESARERVNVYKQFFTFLFNVSTWGCVAAFSLMPSACWASILRQLCYALTLPTELELPKSALQVLGKLTQEFTSPVVAQAMERYRGASDVADDATAQRNQQIFSECLLQEALPAAFSTLMDPSFDLDDAKNFLLIGEVLQFFRLLVARCGDPAMQVLYERVAPYVGEAAAMECCTVIRDQPRVNVALKAKVKQLLVRVHDCRRQAPSHWST</sequence>
<evidence type="ECO:0000313" key="14">
    <source>
        <dbReference type="EMBL" id="KAG5487914.1"/>
    </source>
</evidence>
<comment type="function">
    <text evidence="10">tRNA nucleus export receptor which facilitates tRNA translocation across the nuclear pore complex.</text>
</comment>
<evidence type="ECO:0000256" key="9">
    <source>
        <dbReference type="ARBA" id="ARBA00032199"/>
    </source>
</evidence>
<dbReference type="KEGG" id="lmat:92518076"/>
<dbReference type="AlphaFoldDB" id="A0A836HAN1"/>
<keyword evidence="15" id="KW-1185">Reference proteome</keyword>
<keyword evidence="3 10" id="KW-0813">Transport</keyword>
<dbReference type="Gene3D" id="1.25.10.10">
    <property type="entry name" value="Leucine-rich Repeat Variant"/>
    <property type="match status" value="2"/>
</dbReference>
<dbReference type="EMBL" id="JAFEUZ010000002">
    <property type="protein sequence ID" value="KAG5487914.1"/>
    <property type="molecule type" value="Genomic_DNA"/>
</dbReference>
<evidence type="ECO:0000256" key="4">
    <source>
        <dbReference type="ARBA" id="ARBA00022490"/>
    </source>
</evidence>
<protein>
    <recommendedName>
        <fullName evidence="2 10">Exportin-T</fullName>
    </recommendedName>
    <alternativeName>
        <fullName evidence="8 10">Exportin(tRNA)</fullName>
    </alternativeName>
    <alternativeName>
        <fullName evidence="9 10">tRNA exportin</fullName>
    </alternativeName>
</protein>
<dbReference type="Proteomes" id="UP000673552">
    <property type="component" value="Unassembled WGS sequence"/>
</dbReference>
<dbReference type="GO" id="GO:0031267">
    <property type="term" value="F:small GTPase binding"/>
    <property type="evidence" value="ECO:0007669"/>
    <property type="project" value="InterPro"/>
</dbReference>
<evidence type="ECO:0000256" key="8">
    <source>
        <dbReference type="ARBA" id="ARBA00029784"/>
    </source>
</evidence>
<dbReference type="GO" id="GO:0005643">
    <property type="term" value="C:nuclear pore"/>
    <property type="evidence" value="ECO:0007669"/>
    <property type="project" value="TreeGrafter"/>
</dbReference>
<evidence type="ECO:0000256" key="6">
    <source>
        <dbReference type="ARBA" id="ARBA00022884"/>
    </source>
</evidence>
<proteinExistence type="inferred from homology"/>
<dbReference type="Pfam" id="PF19282">
    <property type="entry name" value="Exportin-T"/>
    <property type="match status" value="2"/>
</dbReference>
<dbReference type="GO" id="GO:0071528">
    <property type="term" value="P:tRNA re-export from nucleus"/>
    <property type="evidence" value="ECO:0007669"/>
    <property type="project" value="UniProtKB-UniRule"/>
</dbReference>
<dbReference type="PANTHER" id="PTHR15952:SF11">
    <property type="entry name" value="EXPORTIN-T"/>
    <property type="match status" value="1"/>
</dbReference>
<evidence type="ECO:0000256" key="7">
    <source>
        <dbReference type="ARBA" id="ARBA00023242"/>
    </source>
</evidence>
<keyword evidence="5 10" id="KW-0820">tRNA-binding</keyword>
<keyword evidence="4 10" id="KW-0963">Cytoplasm</keyword>
<feature type="region of interest" description="Disordered" evidence="11">
    <location>
        <begin position="771"/>
        <end position="800"/>
    </location>
</feature>
<feature type="compositionally biased region" description="Polar residues" evidence="11">
    <location>
        <begin position="779"/>
        <end position="794"/>
    </location>
</feature>
<dbReference type="OrthoDB" id="26399at2759"/>
<dbReference type="PANTHER" id="PTHR15952">
    <property type="entry name" value="EXPORTIN-T/LOS1"/>
    <property type="match status" value="1"/>
</dbReference>
<evidence type="ECO:0000256" key="3">
    <source>
        <dbReference type="ARBA" id="ARBA00022448"/>
    </source>
</evidence>
<dbReference type="GO" id="GO:0005737">
    <property type="term" value="C:cytoplasm"/>
    <property type="evidence" value="ECO:0007669"/>
    <property type="project" value="UniProtKB-SubCell"/>
</dbReference>
<feature type="domain" description="Exportin-T C-terminal" evidence="13">
    <location>
        <begin position="824"/>
        <end position="1123"/>
    </location>
</feature>
<evidence type="ECO:0000259" key="13">
    <source>
        <dbReference type="Pfam" id="PF19282"/>
    </source>
</evidence>
<dbReference type="RefSeq" id="XP_067181591.1">
    <property type="nucleotide sequence ID" value="XM_067325564.1"/>
</dbReference>
<evidence type="ECO:0000256" key="11">
    <source>
        <dbReference type="SAM" id="MobiDB-lite"/>
    </source>
</evidence>
<evidence type="ECO:0000256" key="5">
    <source>
        <dbReference type="ARBA" id="ARBA00022555"/>
    </source>
</evidence>